<dbReference type="InterPro" id="IPR005177">
    <property type="entry name" value="Kinase-pyrophosphorylase"/>
</dbReference>
<dbReference type="InterPro" id="IPR014710">
    <property type="entry name" value="RmlC-like_jellyroll"/>
</dbReference>
<gene>
    <name evidence="6" type="ORF">C1SCF055_LOCUS42173</name>
</gene>
<dbReference type="CDD" id="cd00038">
    <property type="entry name" value="CAP_ED"/>
    <property type="match status" value="1"/>
</dbReference>
<dbReference type="InterPro" id="IPR018490">
    <property type="entry name" value="cNMP-bd_dom_sf"/>
</dbReference>
<dbReference type="PANTHER" id="PTHR31756:SF3">
    <property type="entry name" value="PYRUVATE, PHOSPHATE DIKINASE REGULATORY PROTEIN 1, CHLOROPLASTIC"/>
    <property type="match status" value="1"/>
</dbReference>
<dbReference type="PROSITE" id="PS50042">
    <property type="entry name" value="CNMP_BINDING_3"/>
    <property type="match status" value="1"/>
</dbReference>
<keyword evidence="1" id="KW-0723">Serine/threonine-protein kinase</keyword>
<dbReference type="OrthoDB" id="416832at2759"/>
<evidence type="ECO:0000313" key="8">
    <source>
        <dbReference type="Proteomes" id="UP001152797"/>
    </source>
</evidence>
<dbReference type="PANTHER" id="PTHR31756">
    <property type="entry name" value="PYRUVATE, PHOSPHATE DIKINASE REGULATORY PROTEIN 1, CHLOROPLASTIC"/>
    <property type="match status" value="1"/>
</dbReference>
<keyword evidence="3" id="KW-0547">Nucleotide-binding</keyword>
<dbReference type="InterPro" id="IPR000595">
    <property type="entry name" value="cNMP-bd_dom"/>
</dbReference>
<evidence type="ECO:0000313" key="6">
    <source>
        <dbReference type="EMBL" id="CAI4017535.1"/>
    </source>
</evidence>
<dbReference type="Pfam" id="PF03618">
    <property type="entry name" value="Kinase-PPPase"/>
    <property type="match status" value="1"/>
</dbReference>
<evidence type="ECO:0000256" key="3">
    <source>
        <dbReference type="ARBA" id="ARBA00022741"/>
    </source>
</evidence>
<evidence type="ECO:0000313" key="7">
    <source>
        <dbReference type="EMBL" id="CAL4804847.1"/>
    </source>
</evidence>
<dbReference type="NCBIfam" id="NF003742">
    <property type="entry name" value="PRK05339.1"/>
    <property type="match status" value="1"/>
</dbReference>
<reference evidence="7 8" key="2">
    <citation type="submission" date="2024-05" db="EMBL/GenBank/DDBJ databases">
        <authorList>
            <person name="Chen Y."/>
            <person name="Shah S."/>
            <person name="Dougan E. K."/>
            <person name="Thang M."/>
            <person name="Chan C."/>
        </authorList>
    </citation>
    <scope>NUCLEOTIDE SEQUENCE [LARGE SCALE GENOMIC DNA]</scope>
</reference>
<evidence type="ECO:0000256" key="4">
    <source>
        <dbReference type="ARBA" id="ARBA00022777"/>
    </source>
</evidence>
<organism evidence="6">
    <name type="scientific">Cladocopium goreaui</name>
    <dbReference type="NCBI Taxonomy" id="2562237"/>
    <lineage>
        <taxon>Eukaryota</taxon>
        <taxon>Sar</taxon>
        <taxon>Alveolata</taxon>
        <taxon>Dinophyceae</taxon>
        <taxon>Suessiales</taxon>
        <taxon>Symbiodiniaceae</taxon>
        <taxon>Cladocopium</taxon>
    </lineage>
</organism>
<proteinExistence type="predicted"/>
<feature type="domain" description="Cyclic nucleotide-binding" evidence="5">
    <location>
        <begin position="14"/>
        <end position="122"/>
    </location>
</feature>
<dbReference type="Gene3D" id="2.60.120.10">
    <property type="entry name" value="Jelly Rolls"/>
    <property type="match status" value="1"/>
</dbReference>
<dbReference type="GO" id="GO:0005524">
    <property type="term" value="F:ATP binding"/>
    <property type="evidence" value="ECO:0007669"/>
    <property type="project" value="InterPro"/>
</dbReference>
<name>A0A9P1GMF7_9DINO</name>
<dbReference type="AlphaFoldDB" id="A0A9P1GMF7"/>
<dbReference type="GO" id="GO:0004674">
    <property type="term" value="F:protein serine/threonine kinase activity"/>
    <property type="evidence" value="ECO:0007669"/>
    <property type="project" value="UniProtKB-KW"/>
</dbReference>
<keyword evidence="4" id="KW-0418">Kinase</keyword>
<protein>
    <submittedName>
        <fullName evidence="7">Pyruvate, phosphate dikinase regulatory protein (PPDK regulatory protein)</fullName>
    </submittedName>
</protein>
<keyword evidence="2" id="KW-0808">Transferase</keyword>
<dbReference type="Proteomes" id="UP001152797">
    <property type="component" value="Unassembled WGS sequence"/>
</dbReference>
<comment type="caution">
    <text evidence="6">The sequence shown here is derived from an EMBL/GenBank/DDBJ whole genome shotgun (WGS) entry which is preliminary data.</text>
</comment>
<dbReference type="SUPFAM" id="SSF51206">
    <property type="entry name" value="cAMP-binding domain-like"/>
    <property type="match status" value="1"/>
</dbReference>
<dbReference type="EMBL" id="CAMXCT020006641">
    <property type="protein sequence ID" value="CAL1170910.1"/>
    <property type="molecule type" value="Genomic_DNA"/>
</dbReference>
<sequence>MPKMLKRLGAGVETLTDDDISLLRQVLPEVKELVVLRKSNTDVILQLARTMVPITVEKGEIGDVLLEIPRAGRVEPERRPVSQGSYIGAECLLGNTPHRCSASAQTSCRLLRLDRATFDSIILSQTEEEDDDDDDEDDEGDGDTCAASQLVNIFVLSDSTGESANASVKTAAAQFEYCSGSTCATSRATVYRFVRSAAEIKTIVQAAKKSNALLVYTIMDPKLQRVLADECTAKELECIDLWGPLLASFERRFGAKRSGKAGRRQTVSDDYMTIVKAIEYTRKVDDGVLPHLWNECDVMLIGPSRAGKTPLSFYLAQRGYKVANYPLVPEEEPPKELFELDQQKCFALQIKPERLREIRTQRMKQFNRSNTQYANLTNIKKEVSWIKNFYLPLVWLVSALRFESKQSRSFVVPFLSFYRNFLLGCLILCNWQHAQAKGPKVADHSTTLSC</sequence>
<dbReference type="EMBL" id="CAMXCT030006641">
    <property type="protein sequence ID" value="CAL4804847.1"/>
    <property type="molecule type" value="Genomic_DNA"/>
</dbReference>
<reference evidence="6" key="1">
    <citation type="submission" date="2022-10" db="EMBL/GenBank/DDBJ databases">
        <authorList>
            <person name="Chen Y."/>
            <person name="Dougan E. K."/>
            <person name="Chan C."/>
            <person name="Rhodes N."/>
            <person name="Thang M."/>
        </authorList>
    </citation>
    <scope>NUCLEOTIDE SEQUENCE</scope>
</reference>
<dbReference type="EMBL" id="CAMXCT010006641">
    <property type="protein sequence ID" value="CAI4017535.1"/>
    <property type="molecule type" value="Genomic_DNA"/>
</dbReference>
<evidence type="ECO:0000256" key="1">
    <source>
        <dbReference type="ARBA" id="ARBA00022527"/>
    </source>
</evidence>
<keyword evidence="7" id="KW-0670">Pyruvate</keyword>
<accession>A0A9P1GMF7</accession>
<keyword evidence="8" id="KW-1185">Reference proteome</keyword>
<evidence type="ECO:0000256" key="2">
    <source>
        <dbReference type="ARBA" id="ARBA00022679"/>
    </source>
</evidence>
<evidence type="ECO:0000259" key="5">
    <source>
        <dbReference type="PROSITE" id="PS50042"/>
    </source>
</evidence>